<comment type="caution">
    <text evidence="3">The sequence shown here is derived from an EMBL/GenBank/DDBJ whole genome shotgun (WGS) entry which is preliminary data.</text>
</comment>
<protein>
    <recommendedName>
        <fullName evidence="2">SWIM-type domain-containing protein</fullName>
    </recommendedName>
</protein>
<keyword evidence="1" id="KW-0863">Zinc-finger</keyword>
<evidence type="ECO:0000256" key="1">
    <source>
        <dbReference type="PROSITE-ProRule" id="PRU00325"/>
    </source>
</evidence>
<dbReference type="PROSITE" id="PS50966">
    <property type="entry name" value="ZF_SWIM"/>
    <property type="match status" value="1"/>
</dbReference>
<keyword evidence="4" id="KW-1185">Reference proteome</keyword>
<evidence type="ECO:0000313" key="4">
    <source>
        <dbReference type="Proteomes" id="UP001235712"/>
    </source>
</evidence>
<organism evidence="3 4">
    <name type="scientific">Kineosporia succinea</name>
    <dbReference type="NCBI Taxonomy" id="84632"/>
    <lineage>
        <taxon>Bacteria</taxon>
        <taxon>Bacillati</taxon>
        <taxon>Actinomycetota</taxon>
        <taxon>Actinomycetes</taxon>
        <taxon>Kineosporiales</taxon>
        <taxon>Kineosporiaceae</taxon>
        <taxon>Kineosporia</taxon>
    </lineage>
</organism>
<keyword evidence="1" id="KW-0862">Zinc</keyword>
<proteinExistence type="predicted"/>
<sequence>MESVQTYSYRRPSSLAPGELDLETSGGTALRGPSGAGAHPRFFNGFLQRPGVAAAGLLAVAEVARTRYFQPADTAFRDPVVTSDGERLRFESFSVCGGVHLRLDVLSAGYDGDVVDHGTTNVDVNEPLRRLLSGVLDGSALHLAVGPDDVTVTTKTDAVVEKKVPLPERWVRGFGEIYVLTGDFEARAEIPAAEAARLLRSLPSQRRASGAFWFAPAGRSLRLVSRPTPGAVCLPAPQRLSAILPLLRFATGLRVYGPPVTGAGHPVASAWELTLPGMRLTATLSPDATRGFSGEGAVLDALASDTGAEDADLVSVLLAFEPRIDIAELAAGSGLTPARVRDALVRLGASGRVGRDLAEAASFHRELPFAGDVIERMNPRHGAARALVASGAVSVGRNQPGEVSALVSSGDHRHRVRLVGDRRSCTCPWFAKHQGSRGPCKHVLAVEQSVRGEI</sequence>
<dbReference type="Proteomes" id="UP001235712">
    <property type="component" value="Unassembled WGS sequence"/>
</dbReference>
<dbReference type="Pfam" id="PF04434">
    <property type="entry name" value="SWIM"/>
    <property type="match status" value="1"/>
</dbReference>
<reference evidence="3 4" key="1">
    <citation type="submission" date="2023-07" db="EMBL/GenBank/DDBJ databases">
        <title>Sequencing the genomes of 1000 actinobacteria strains.</title>
        <authorList>
            <person name="Klenk H.-P."/>
        </authorList>
    </citation>
    <scope>NUCLEOTIDE SEQUENCE [LARGE SCALE GENOMIC DNA]</scope>
    <source>
        <strain evidence="3 4">DSM 44388</strain>
    </source>
</reference>
<name>A0ABT9NYW2_9ACTN</name>
<dbReference type="InterPro" id="IPR007527">
    <property type="entry name" value="Znf_SWIM"/>
</dbReference>
<keyword evidence="1" id="KW-0479">Metal-binding</keyword>
<evidence type="ECO:0000259" key="2">
    <source>
        <dbReference type="PROSITE" id="PS50966"/>
    </source>
</evidence>
<feature type="domain" description="SWIM-type" evidence="2">
    <location>
        <begin position="414"/>
        <end position="451"/>
    </location>
</feature>
<accession>A0ABT9NYW2</accession>
<dbReference type="EMBL" id="JAUSQZ010000001">
    <property type="protein sequence ID" value="MDP9825626.1"/>
    <property type="molecule type" value="Genomic_DNA"/>
</dbReference>
<evidence type="ECO:0000313" key="3">
    <source>
        <dbReference type="EMBL" id="MDP9825626.1"/>
    </source>
</evidence>
<gene>
    <name evidence="3" type="ORF">J2S57_001375</name>
</gene>
<dbReference type="RefSeq" id="WP_307239608.1">
    <property type="nucleotide sequence ID" value="NZ_JAUSQZ010000001.1"/>
</dbReference>